<feature type="chain" id="PRO_5001779392" evidence="6">
    <location>
        <begin position="19"/>
        <end position="537"/>
    </location>
</feature>
<dbReference type="GO" id="GO:0070008">
    <property type="term" value="F:serine-type exopeptidase activity"/>
    <property type="evidence" value="ECO:0007669"/>
    <property type="project" value="InterPro"/>
</dbReference>
<feature type="signal peptide" evidence="6">
    <location>
        <begin position="1"/>
        <end position="18"/>
    </location>
</feature>
<organism evidence="7 8">
    <name type="scientific">Stachybotrys chlorohalonatus (strain IBT 40285)</name>
    <dbReference type="NCBI Taxonomy" id="1283841"/>
    <lineage>
        <taxon>Eukaryota</taxon>
        <taxon>Fungi</taxon>
        <taxon>Dikarya</taxon>
        <taxon>Ascomycota</taxon>
        <taxon>Pezizomycotina</taxon>
        <taxon>Sordariomycetes</taxon>
        <taxon>Hypocreomycetidae</taxon>
        <taxon>Hypocreales</taxon>
        <taxon>Stachybotryaceae</taxon>
        <taxon>Stachybotrys</taxon>
    </lineage>
</organism>
<keyword evidence="3 6" id="KW-0732">Signal</keyword>
<reference evidence="7 8" key="1">
    <citation type="journal article" date="2014" name="BMC Genomics">
        <title>Comparative genome sequencing reveals chemotype-specific gene clusters in the toxigenic black mold Stachybotrys.</title>
        <authorList>
            <person name="Semeiks J."/>
            <person name="Borek D."/>
            <person name="Otwinowski Z."/>
            <person name="Grishin N.V."/>
        </authorList>
    </citation>
    <scope>NUCLEOTIDE SEQUENCE [LARGE SCALE GENOMIC DNA]</scope>
    <source>
        <strain evidence="7 8">IBT 40285</strain>
    </source>
</reference>
<dbReference type="InterPro" id="IPR029058">
    <property type="entry name" value="AB_hydrolase_fold"/>
</dbReference>
<keyword evidence="8" id="KW-1185">Reference proteome</keyword>
<name>A0A084QM94_STAC4</name>
<gene>
    <name evidence="7" type="ORF">S40285_03094</name>
</gene>
<dbReference type="Proteomes" id="UP000028524">
    <property type="component" value="Unassembled WGS sequence"/>
</dbReference>
<dbReference type="PANTHER" id="PTHR11010:SF117">
    <property type="entry name" value="SERINE PROTEASE 16"/>
    <property type="match status" value="1"/>
</dbReference>
<dbReference type="PANTHER" id="PTHR11010">
    <property type="entry name" value="PROTEASE S28 PRO-X CARBOXYPEPTIDASE-RELATED"/>
    <property type="match status" value="1"/>
</dbReference>
<dbReference type="OrthoDB" id="1735038at2759"/>
<comment type="similarity">
    <text evidence="1">Belongs to the peptidase S28 family.</text>
</comment>
<dbReference type="Gene3D" id="3.40.50.1820">
    <property type="entry name" value="alpha/beta hydrolase"/>
    <property type="match status" value="2"/>
</dbReference>
<proteinExistence type="inferred from homology"/>
<dbReference type="GO" id="GO:0008239">
    <property type="term" value="F:dipeptidyl-peptidase activity"/>
    <property type="evidence" value="ECO:0007669"/>
    <property type="project" value="TreeGrafter"/>
</dbReference>
<evidence type="ECO:0000256" key="6">
    <source>
        <dbReference type="SAM" id="SignalP"/>
    </source>
</evidence>
<evidence type="ECO:0000313" key="8">
    <source>
        <dbReference type="Proteomes" id="UP000028524"/>
    </source>
</evidence>
<dbReference type="HOGENOM" id="CLU_023630_0_0_1"/>
<evidence type="ECO:0000256" key="1">
    <source>
        <dbReference type="ARBA" id="ARBA00011079"/>
    </source>
</evidence>
<evidence type="ECO:0000256" key="2">
    <source>
        <dbReference type="ARBA" id="ARBA00022670"/>
    </source>
</evidence>
<evidence type="ECO:0000256" key="4">
    <source>
        <dbReference type="ARBA" id="ARBA00022801"/>
    </source>
</evidence>
<dbReference type="SUPFAM" id="SSF53474">
    <property type="entry name" value="alpha/beta-Hydrolases"/>
    <property type="match status" value="1"/>
</dbReference>
<keyword evidence="5" id="KW-0325">Glycoprotein</keyword>
<dbReference type="AlphaFoldDB" id="A0A084QM94"/>
<dbReference type="InterPro" id="IPR008758">
    <property type="entry name" value="Peptidase_S28"/>
</dbReference>
<accession>A0A084QM94</accession>
<sequence>MVLIALAGLVALASSTWALQTLPIPISQLKKQAEADALIKRQSPSPSYQEHYLEVPIDHFHNDTKYEPHSNGTFGLRYWFDAQFYQPGGPVFVLSAGETNGERRFPFLQKGIIYEVTKAVGGLGVILEHRYYGRSLPVSDFNTDSLRFLTTEQALADTDYFAKNVVFEGLEDVDFSPELTPWIAYGGSYAGAFVAFLRVVYPETFFAAISSSGVPVAIWDYWEYFEGARVFGPPVCTETTGKLTNVVDNILLNETLSGYVSQLKDAFGLGRLSDNTDFAAAIRGGIYSLQSYNWDPEISSNEFFDYCDIVSNDTNQFPELEDRRESVAELIEVGGWGDEADVLTDRMLNYIGTLGPSIASCEGDQDECFGTTDAEFYALNDTSQTWRLWPYQVCTEWGYLQTGSGAPSDILPMISRLVDLEYSSRICTLGFGFHTPANTTAINKYGGFNISYPRLAWLDGEWDPWRAAGVQALTQPPRESTPSEPVILIDDAVHHWDENGVFCNETRPGVPPQQVRDAKREIRRFVREWLTEWEAAR</sequence>
<keyword evidence="4" id="KW-0378">Hydrolase</keyword>
<dbReference type="EMBL" id="KL660620">
    <property type="protein sequence ID" value="KFA65079.1"/>
    <property type="molecule type" value="Genomic_DNA"/>
</dbReference>
<evidence type="ECO:0000256" key="5">
    <source>
        <dbReference type="ARBA" id="ARBA00023180"/>
    </source>
</evidence>
<evidence type="ECO:0000256" key="3">
    <source>
        <dbReference type="ARBA" id="ARBA00022729"/>
    </source>
</evidence>
<dbReference type="Pfam" id="PF05577">
    <property type="entry name" value="Peptidase_S28"/>
    <property type="match status" value="1"/>
</dbReference>
<evidence type="ECO:0000313" key="7">
    <source>
        <dbReference type="EMBL" id="KFA65079.1"/>
    </source>
</evidence>
<dbReference type="FunFam" id="3.40.50.1820:FF:000251">
    <property type="entry name" value="Extracelular serine carboxypeptidase, putative"/>
    <property type="match status" value="1"/>
</dbReference>
<dbReference type="OMA" id="HYAEHFG"/>
<keyword evidence="2" id="KW-0645">Protease</keyword>
<dbReference type="GO" id="GO:0006508">
    <property type="term" value="P:proteolysis"/>
    <property type="evidence" value="ECO:0007669"/>
    <property type="project" value="UniProtKB-KW"/>
</dbReference>
<protein>
    <submittedName>
        <fullName evidence="7">Uncharacterized protein</fullName>
    </submittedName>
</protein>
<dbReference type="InParanoid" id="A0A084QM94"/>